<dbReference type="EMBL" id="LK022848">
    <property type="protein sequence ID" value="CDR06057.1"/>
    <property type="molecule type" value="Genomic_DNA"/>
</dbReference>
<gene>
    <name evidence="2" type="ORF">SIRAN2973</name>
</gene>
<feature type="transmembrane region" description="Helical" evidence="1">
    <location>
        <begin position="14"/>
        <end position="35"/>
    </location>
</feature>
<proteinExistence type="predicted"/>
<keyword evidence="1" id="KW-0472">Membrane</keyword>
<name>A0A060ZSN5_9ACTN</name>
<dbReference type="AlphaFoldDB" id="A0A060ZSN5"/>
<evidence type="ECO:0000256" key="1">
    <source>
        <dbReference type="SAM" id="Phobius"/>
    </source>
</evidence>
<accession>A0A060ZSN5</accession>
<organism evidence="2">
    <name type="scientific">Streptomyces iranensis</name>
    <dbReference type="NCBI Taxonomy" id="576784"/>
    <lineage>
        <taxon>Bacteria</taxon>
        <taxon>Bacillati</taxon>
        <taxon>Actinomycetota</taxon>
        <taxon>Actinomycetes</taxon>
        <taxon>Kitasatosporales</taxon>
        <taxon>Streptomycetaceae</taxon>
        <taxon>Streptomyces</taxon>
        <taxon>Streptomyces violaceusniger group</taxon>
    </lineage>
</organism>
<feature type="transmembrane region" description="Helical" evidence="1">
    <location>
        <begin position="41"/>
        <end position="59"/>
    </location>
</feature>
<sequence>MPIHTARTMRNRPLVGFGAGAGAAFDAAFFDAAFFAGAADFLAGAFFAGAFLAAAFFAAPPDCPARFFEVPAALWEPLPDVREAMEARLPASAVRSTHGGGIGQH</sequence>
<reference evidence="2" key="1">
    <citation type="submission" date="2014-05" db="EMBL/GenBank/DDBJ databases">
        <authorList>
            <person name="Horn Fabian"/>
        </authorList>
    </citation>
    <scope>NUCLEOTIDE SEQUENCE</scope>
</reference>
<evidence type="ECO:0000313" key="2">
    <source>
        <dbReference type="EMBL" id="CDR06057.1"/>
    </source>
</evidence>
<protein>
    <submittedName>
        <fullName evidence="2">Uncharacterized protein</fullName>
    </submittedName>
</protein>
<keyword evidence="1" id="KW-0812">Transmembrane</keyword>
<dbReference type="HOGENOM" id="CLU_2235069_0_0_11"/>
<keyword evidence="1" id="KW-1133">Transmembrane helix</keyword>